<feature type="transmembrane region" description="Helical" evidence="1">
    <location>
        <begin position="42"/>
        <end position="67"/>
    </location>
</feature>
<keyword evidence="1" id="KW-0812">Transmembrane</keyword>
<keyword evidence="1" id="KW-0472">Membrane</keyword>
<protein>
    <submittedName>
        <fullName evidence="2">Uncharacterized protein</fullName>
    </submittedName>
</protein>
<feature type="transmembrane region" description="Helical" evidence="1">
    <location>
        <begin position="458"/>
        <end position="482"/>
    </location>
</feature>
<sequence>MTQTCGGWPLLCDVCAKPRGRKPTAQGAPLYEPFLEVDTASWATRLCVGWLLIPLLALLTGALLVIYEMAYMNQTDNDLRDMFLDQRLVNTANNVQHKHFINADTCCNPDPVVFGESSTGCSNAGIDDTAYASSALVCPPLVMLVCPGDLASASCSNVRGALFEVVGLDPDSGRYSLCTGSGSSSPYTGRVLVGSMQGSTFRLEGSPQARDGTILQLDIDDPLRVDLIAIEEFVSNLVNVEGSSSNAYINPEVRLSRAFSLGGVGASLNLNQIEPARGPVSKGVPNPDWDVFEADEGACPDTSINSQWALEGSVTLSVPALNYSNPLTMLTRLAFLNDEALVAVWRVELLERGSDDTEEDGDMATSQAAEPLDEVVVSILNRVEVEVGLVVPGGPCHAWMMDTGTPASGPYTDYTEVWRGPYSGLESAPVSSRDQLVNIRVLDLARPQPIRLPQYGGVWFLAATALMAIIFGVTLLSFLVFVPSLLLTNARRRGGAPPLLDCQAVVDICMCRFNDDGASCIPSHRWQKEFRGW</sequence>
<name>A0A7S3QPS5_DUNTE</name>
<evidence type="ECO:0000313" key="2">
    <source>
        <dbReference type="EMBL" id="CAE0489439.1"/>
    </source>
</evidence>
<keyword evidence="1" id="KW-1133">Transmembrane helix</keyword>
<reference evidence="2" key="1">
    <citation type="submission" date="2021-01" db="EMBL/GenBank/DDBJ databases">
        <authorList>
            <person name="Corre E."/>
            <person name="Pelletier E."/>
            <person name="Niang G."/>
            <person name="Scheremetjew M."/>
            <person name="Finn R."/>
            <person name="Kale V."/>
            <person name="Holt S."/>
            <person name="Cochrane G."/>
            <person name="Meng A."/>
            <person name="Brown T."/>
            <person name="Cohen L."/>
        </authorList>
    </citation>
    <scope>NUCLEOTIDE SEQUENCE</scope>
    <source>
        <strain evidence="2">CCMP1320</strain>
    </source>
</reference>
<gene>
    <name evidence="2" type="ORF">DTER00134_LOCUS4510</name>
</gene>
<dbReference type="EMBL" id="HBIP01008304">
    <property type="protein sequence ID" value="CAE0489439.1"/>
    <property type="molecule type" value="Transcribed_RNA"/>
</dbReference>
<organism evidence="2">
    <name type="scientific">Dunaliella tertiolecta</name>
    <name type="common">Green alga</name>
    <dbReference type="NCBI Taxonomy" id="3047"/>
    <lineage>
        <taxon>Eukaryota</taxon>
        <taxon>Viridiplantae</taxon>
        <taxon>Chlorophyta</taxon>
        <taxon>core chlorophytes</taxon>
        <taxon>Chlorophyceae</taxon>
        <taxon>CS clade</taxon>
        <taxon>Chlamydomonadales</taxon>
        <taxon>Dunaliellaceae</taxon>
        <taxon>Dunaliella</taxon>
    </lineage>
</organism>
<accession>A0A7S3QPS5</accession>
<evidence type="ECO:0000256" key="1">
    <source>
        <dbReference type="SAM" id="Phobius"/>
    </source>
</evidence>
<dbReference type="AlphaFoldDB" id="A0A7S3QPS5"/>
<proteinExistence type="predicted"/>